<proteinExistence type="predicted"/>
<sequence length="819" mass="84805">MKVTFTVFGVIGGMFISVIGSSCVNAQVIPDGTLNTDVSQSANHFTITNGNRVGNNLFHSLQQFSISTNGSAFFDNALDIQNIFSRVTGSSISHIDGLIQANGSANLFLLNPNGIIFGSNARLNIGGSFLGTTADSINFSDGFIFSTTDTTTPSLLTMSVPIGLQMGQNSGSIQVQGQGHNLLHPTNFLAPVTRDPQLGGLRLFPGKTLALLGNGIQLDAGVLIAESGHIELGSMTAGTVHLNTNTPIWKFDYHSGQILSDIYLTRAALIDTSGNPGGSIHLQGKDIHIQNSSSVFIQHQGQQRPGSIKINADLLAMSGALPQKNPSFILSENLGSGYGANIDVSARQLIVQDGGGILSTTYTNGGKGGDITVTAAESIQIIGFSPINFRASGINSPSFPGGGKGGNISIATRDLIVKEGGTITSLVEGGGSGGNIHMTADIISLFGENPGSGGASAIATSTFFGGDGGVITINTRQLILRASGVISASTSDTGNAGDLTIYASESVEVDGSNSVLRDHSRITASGQRFRPRYLQNRGLSAFPSGNGGNLTIISPTIKVSNEGYIAAENIGSGNGGYLQIQTDSLLLEQQGQIRTAAASGQGGSLGLIVGDILLMRHNSLISARAGNNGNGGNITVISPLIVGLENSDIIANAVAGNGGKIQITTQGLLGLEFRDGETSESDITASSQFGVSGTVQINNVGVDPNSGLVELPENVTDPSQQIATGCSNTNSSSFVATGRGGVPQNPTQEVRSDRTWSDTRDISAFQNTPQIQAQTPIQPQIPIQATSWHRNTQGKIELIADKSSVNLQSSLTCTAFHKG</sequence>
<dbReference type="InterPro" id="IPR011050">
    <property type="entry name" value="Pectin_lyase_fold/virulence"/>
</dbReference>
<protein>
    <recommendedName>
        <fullName evidence="1">Filamentous haemagglutinin FhaB/tRNA nuclease CdiA-like TPS domain-containing protein</fullName>
    </recommendedName>
</protein>
<evidence type="ECO:0000313" key="3">
    <source>
        <dbReference type="Proteomes" id="UP000217507"/>
    </source>
</evidence>
<organism evidence="2 3">
    <name type="scientific">Trichormus variabilis NIES-23</name>
    <dbReference type="NCBI Taxonomy" id="1973479"/>
    <lineage>
        <taxon>Bacteria</taxon>
        <taxon>Bacillati</taxon>
        <taxon>Cyanobacteriota</taxon>
        <taxon>Cyanophyceae</taxon>
        <taxon>Nostocales</taxon>
        <taxon>Nostocaceae</taxon>
        <taxon>Trichormus</taxon>
    </lineage>
</organism>
<dbReference type="InterPro" id="IPR008638">
    <property type="entry name" value="FhaB/CdiA-like_TPS"/>
</dbReference>
<dbReference type="NCBIfam" id="TIGR01901">
    <property type="entry name" value="adhes_NPXG"/>
    <property type="match status" value="1"/>
</dbReference>
<dbReference type="Gene3D" id="2.160.20.10">
    <property type="entry name" value="Single-stranded right-handed beta-helix, Pectin lyase-like"/>
    <property type="match status" value="2"/>
</dbReference>
<dbReference type="Proteomes" id="UP000217507">
    <property type="component" value="Chromosome"/>
</dbReference>
<dbReference type="Pfam" id="PF05860">
    <property type="entry name" value="TPS"/>
    <property type="match status" value="1"/>
</dbReference>
<dbReference type="InterPro" id="IPR012334">
    <property type="entry name" value="Pectin_lyas_fold"/>
</dbReference>
<dbReference type="SUPFAM" id="SSF51126">
    <property type="entry name" value="Pectin lyase-like"/>
    <property type="match status" value="3"/>
</dbReference>
<name>A0A1Z4KP42_ANAVA</name>
<gene>
    <name evidence="2" type="ORF">NIES23_35150</name>
</gene>
<evidence type="ECO:0000313" key="2">
    <source>
        <dbReference type="EMBL" id="BAY70707.1"/>
    </source>
</evidence>
<dbReference type="SMART" id="SM00912">
    <property type="entry name" value="Haemagg_act"/>
    <property type="match status" value="1"/>
</dbReference>
<dbReference type="EMBL" id="AP018216">
    <property type="protein sequence ID" value="BAY70707.1"/>
    <property type="molecule type" value="Genomic_DNA"/>
</dbReference>
<evidence type="ECO:0000259" key="1">
    <source>
        <dbReference type="SMART" id="SM00912"/>
    </source>
</evidence>
<reference evidence="2 3" key="1">
    <citation type="submission" date="2017-06" db="EMBL/GenBank/DDBJ databases">
        <title>Genome sequencing of cyanobaciteial culture collection at National Institute for Environmental Studies (NIES).</title>
        <authorList>
            <person name="Hirose Y."/>
            <person name="Shimura Y."/>
            <person name="Fujisawa T."/>
            <person name="Nakamura Y."/>
            <person name="Kawachi M."/>
        </authorList>
    </citation>
    <scope>NUCLEOTIDE SEQUENCE [LARGE SCALE GENOMIC DNA]</scope>
    <source>
        <strain evidence="2 3">NIES-23</strain>
    </source>
</reference>
<dbReference type="AlphaFoldDB" id="A0A1Z4KP42"/>
<feature type="domain" description="Filamentous haemagglutinin FhaB/tRNA nuclease CdiA-like TPS" evidence="1">
    <location>
        <begin position="29"/>
        <end position="140"/>
    </location>
</feature>
<dbReference type="PROSITE" id="PS51257">
    <property type="entry name" value="PROKAR_LIPOPROTEIN"/>
    <property type="match status" value="1"/>
</dbReference>
<accession>A0A1Z4KP42</accession>